<evidence type="ECO:0000256" key="1">
    <source>
        <dbReference type="ARBA" id="ARBA00000085"/>
    </source>
</evidence>
<name>A0A3M9M867_9BACT</name>
<keyword evidence="3" id="KW-0597">Phosphoprotein</keyword>
<reference evidence="9 10" key="1">
    <citation type="submission" date="2018-11" db="EMBL/GenBank/DDBJ databases">
        <title>Rufibacter latericius sp. nov., isolated from water in Baiyang Lake.</title>
        <authorList>
            <person name="Yang Y."/>
        </authorList>
    </citation>
    <scope>NUCLEOTIDE SEQUENCE [LARGE SCALE GENOMIC DNA]</scope>
    <source>
        <strain evidence="9 10">R-22-1c-1</strain>
    </source>
</reference>
<dbReference type="PROSITE" id="PS50109">
    <property type="entry name" value="HIS_KIN"/>
    <property type="match status" value="1"/>
</dbReference>
<evidence type="ECO:0000313" key="10">
    <source>
        <dbReference type="Proteomes" id="UP000272117"/>
    </source>
</evidence>
<comment type="catalytic activity">
    <reaction evidence="1">
        <text>ATP + protein L-histidine = ADP + protein N-phospho-L-histidine.</text>
        <dbReference type="EC" id="2.7.13.3"/>
    </reaction>
</comment>
<dbReference type="Proteomes" id="UP000272117">
    <property type="component" value="Unassembled WGS sequence"/>
</dbReference>
<dbReference type="EC" id="2.7.13.3" evidence="2"/>
<evidence type="ECO:0000259" key="8">
    <source>
        <dbReference type="PROSITE" id="PS50109"/>
    </source>
</evidence>
<keyword evidence="7" id="KW-1133">Transmembrane helix</keyword>
<evidence type="ECO:0000256" key="4">
    <source>
        <dbReference type="ARBA" id="ARBA00022679"/>
    </source>
</evidence>
<dbReference type="CDD" id="cd00082">
    <property type="entry name" value="HisKA"/>
    <property type="match status" value="1"/>
</dbReference>
<keyword evidence="10" id="KW-1185">Reference proteome</keyword>
<evidence type="ECO:0000313" key="9">
    <source>
        <dbReference type="EMBL" id="RNI21764.1"/>
    </source>
</evidence>
<keyword evidence="6" id="KW-0902">Two-component regulatory system</keyword>
<dbReference type="SMART" id="SM00387">
    <property type="entry name" value="HATPase_c"/>
    <property type="match status" value="1"/>
</dbReference>
<evidence type="ECO:0000256" key="5">
    <source>
        <dbReference type="ARBA" id="ARBA00022777"/>
    </source>
</evidence>
<dbReference type="InterPro" id="IPR036890">
    <property type="entry name" value="HATPase_C_sf"/>
</dbReference>
<gene>
    <name evidence="9" type="ORF">EFB08_21680</name>
</gene>
<dbReference type="GO" id="GO:0000155">
    <property type="term" value="F:phosphorelay sensor kinase activity"/>
    <property type="evidence" value="ECO:0007669"/>
    <property type="project" value="InterPro"/>
</dbReference>
<dbReference type="InterPro" id="IPR036097">
    <property type="entry name" value="HisK_dim/P_sf"/>
</dbReference>
<dbReference type="Gene3D" id="3.30.565.10">
    <property type="entry name" value="Histidine kinase-like ATPase, C-terminal domain"/>
    <property type="match status" value="1"/>
</dbReference>
<dbReference type="AlphaFoldDB" id="A0A3M9M867"/>
<dbReference type="SUPFAM" id="SSF55874">
    <property type="entry name" value="ATPase domain of HSP90 chaperone/DNA topoisomerase II/histidine kinase"/>
    <property type="match status" value="1"/>
</dbReference>
<dbReference type="SUPFAM" id="SSF47384">
    <property type="entry name" value="Homodimeric domain of signal transducing histidine kinase"/>
    <property type="match status" value="1"/>
</dbReference>
<accession>A0A3M9M867</accession>
<dbReference type="InterPro" id="IPR050736">
    <property type="entry name" value="Sensor_HK_Regulatory"/>
</dbReference>
<keyword evidence="4" id="KW-0808">Transferase</keyword>
<dbReference type="PANTHER" id="PTHR43711:SF1">
    <property type="entry name" value="HISTIDINE KINASE 1"/>
    <property type="match status" value="1"/>
</dbReference>
<dbReference type="InterPro" id="IPR004358">
    <property type="entry name" value="Sig_transdc_His_kin-like_C"/>
</dbReference>
<dbReference type="PRINTS" id="PR00344">
    <property type="entry name" value="BCTRLSENSOR"/>
</dbReference>
<evidence type="ECO:0000256" key="3">
    <source>
        <dbReference type="ARBA" id="ARBA00022553"/>
    </source>
</evidence>
<evidence type="ECO:0000256" key="2">
    <source>
        <dbReference type="ARBA" id="ARBA00012438"/>
    </source>
</evidence>
<dbReference type="InterPro" id="IPR003661">
    <property type="entry name" value="HisK_dim/P_dom"/>
</dbReference>
<dbReference type="InterPro" id="IPR005467">
    <property type="entry name" value="His_kinase_dom"/>
</dbReference>
<dbReference type="Gene3D" id="1.10.287.130">
    <property type="match status" value="1"/>
</dbReference>
<dbReference type="InterPro" id="IPR003594">
    <property type="entry name" value="HATPase_dom"/>
</dbReference>
<dbReference type="EMBL" id="RJJD01000023">
    <property type="protein sequence ID" value="RNI21764.1"/>
    <property type="molecule type" value="Genomic_DNA"/>
</dbReference>
<keyword evidence="5 9" id="KW-0418">Kinase</keyword>
<organism evidence="9 10">
    <name type="scientific">Rufibacter latericius</name>
    <dbReference type="NCBI Taxonomy" id="2487040"/>
    <lineage>
        <taxon>Bacteria</taxon>
        <taxon>Pseudomonadati</taxon>
        <taxon>Bacteroidota</taxon>
        <taxon>Cytophagia</taxon>
        <taxon>Cytophagales</taxon>
        <taxon>Hymenobacteraceae</taxon>
        <taxon>Rufibacter</taxon>
    </lineage>
</organism>
<evidence type="ECO:0000256" key="6">
    <source>
        <dbReference type="ARBA" id="ARBA00023012"/>
    </source>
</evidence>
<evidence type="ECO:0000256" key="7">
    <source>
        <dbReference type="SAM" id="Phobius"/>
    </source>
</evidence>
<feature type="domain" description="Histidine kinase" evidence="8">
    <location>
        <begin position="208"/>
        <end position="426"/>
    </location>
</feature>
<protein>
    <recommendedName>
        <fullName evidence="2">histidine kinase</fullName>
        <ecNumber evidence="2">2.7.13.3</ecNumber>
    </recommendedName>
</protein>
<comment type="caution">
    <text evidence="9">The sequence shown here is derived from an EMBL/GenBank/DDBJ whole genome shotgun (WGS) entry which is preliminary data.</text>
</comment>
<dbReference type="OrthoDB" id="1933776at2"/>
<dbReference type="Pfam" id="PF02518">
    <property type="entry name" value="HATPase_c"/>
    <property type="match status" value="1"/>
</dbReference>
<keyword evidence="7" id="KW-0472">Membrane</keyword>
<sequence length="426" mass="48090">MSRQKIQIILVLACVSLVALLSVQLVWLNKAYNAQERAFNHTVQVALTNVSDQLLAKSGRDLKTSAKPVQQVASNFFVAELQANVDPTETAQLLAQELAQRNLQEKYEFGLYNSLDDTLMFGQYIAAPQQKAIAGETPAIRHEKAGSVPLYNLAVVFPGKTSFILKEMEFWWYSTGTLLVVVLFFAYTLSQILREKRLSELKTDFINNLTHELQTPITNIGLASEVLRKRSETLSPDRLTRYHDLIHSENERLRAQVERVLQMATLERQELALKKETVDLHALLQETGQTLTPRLQQRAGHLRLNLQATQPLIHADGLHVANALYSLLDNAEKYSTQAPEIEVTTQDTEQGVLISIRDRGIGIKQEFQKFLFDKFYRVPQGNVHNVKGFGLGLSYVKAIMDAHHGQVTVESMEQQGTCFRLLLPVN</sequence>
<feature type="transmembrane region" description="Helical" evidence="7">
    <location>
        <begin position="170"/>
        <end position="189"/>
    </location>
</feature>
<dbReference type="Pfam" id="PF00512">
    <property type="entry name" value="HisKA"/>
    <property type="match status" value="1"/>
</dbReference>
<dbReference type="RefSeq" id="WP_123129087.1">
    <property type="nucleotide sequence ID" value="NZ_RJJD01000023.1"/>
</dbReference>
<proteinExistence type="predicted"/>
<keyword evidence="7" id="KW-0812">Transmembrane</keyword>
<dbReference type="PANTHER" id="PTHR43711">
    <property type="entry name" value="TWO-COMPONENT HISTIDINE KINASE"/>
    <property type="match status" value="1"/>
</dbReference>
<dbReference type="FunFam" id="3.30.565.10:FF:000006">
    <property type="entry name" value="Sensor histidine kinase WalK"/>
    <property type="match status" value="1"/>
</dbReference>
<dbReference type="SMART" id="SM00388">
    <property type="entry name" value="HisKA"/>
    <property type="match status" value="1"/>
</dbReference>